<keyword evidence="4" id="KW-0378">Hydrolase</keyword>
<dbReference type="RefSeq" id="WP_057778505.1">
    <property type="nucleotide sequence ID" value="NZ_JAGGJQ010000011.1"/>
</dbReference>
<dbReference type="GO" id="GO:0005615">
    <property type="term" value="C:extracellular space"/>
    <property type="evidence" value="ECO:0007669"/>
    <property type="project" value="TreeGrafter"/>
</dbReference>
<dbReference type="Proteomes" id="UP001138672">
    <property type="component" value="Unassembled WGS sequence"/>
</dbReference>
<evidence type="ECO:0000256" key="3">
    <source>
        <dbReference type="ARBA" id="ARBA00022670"/>
    </source>
</evidence>
<dbReference type="Pfam" id="PF00246">
    <property type="entry name" value="Peptidase_M14"/>
    <property type="match status" value="1"/>
</dbReference>
<dbReference type="InterPro" id="IPR000834">
    <property type="entry name" value="Peptidase_M14"/>
</dbReference>
<organism evidence="9 11">
    <name type="scientific">Formosa algae</name>
    <dbReference type="NCBI Taxonomy" id="225843"/>
    <lineage>
        <taxon>Bacteria</taxon>
        <taxon>Pseudomonadati</taxon>
        <taxon>Bacteroidota</taxon>
        <taxon>Flavobacteriia</taxon>
        <taxon>Flavobacteriales</taxon>
        <taxon>Flavobacteriaceae</taxon>
        <taxon>Formosa</taxon>
    </lineage>
</organism>
<evidence type="ECO:0000256" key="7">
    <source>
        <dbReference type="SAM" id="SignalP"/>
    </source>
</evidence>
<feature type="chain" id="PRO_5040734196" description="Peptidase M14 domain-containing protein" evidence="7">
    <location>
        <begin position="21"/>
        <end position="831"/>
    </location>
</feature>
<dbReference type="Gene3D" id="3.40.50.880">
    <property type="match status" value="1"/>
</dbReference>
<dbReference type="OrthoDB" id="9758209at2"/>
<protein>
    <recommendedName>
        <fullName evidence="8">Peptidase M14 domain-containing protein</fullName>
    </recommendedName>
</protein>
<dbReference type="CDD" id="cd06238">
    <property type="entry name" value="M14-like"/>
    <property type="match status" value="1"/>
</dbReference>
<dbReference type="PANTHER" id="PTHR11705">
    <property type="entry name" value="PROTEASE FAMILY M14 CARBOXYPEPTIDASE A,B"/>
    <property type="match status" value="1"/>
</dbReference>
<evidence type="ECO:0000313" key="10">
    <source>
        <dbReference type="EMBL" id="MDQ0336633.1"/>
    </source>
</evidence>
<comment type="caution">
    <text evidence="9">The sequence shown here is derived from an EMBL/GenBank/DDBJ whole genome shotgun (WGS) entry which is preliminary data.</text>
</comment>
<evidence type="ECO:0000256" key="6">
    <source>
        <dbReference type="ARBA" id="ARBA00023049"/>
    </source>
</evidence>
<reference evidence="9" key="1">
    <citation type="submission" date="2021-03" db="EMBL/GenBank/DDBJ databases">
        <title>Genomic Encyclopedia of Type Strains, Phase IV (KMG-IV): sequencing the most valuable type-strain genomes for metagenomic binning, comparative biology and taxonomic classification.</title>
        <authorList>
            <person name="Goeker M."/>
        </authorList>
    </citation>
    <scope>NUCLEOTIDE SEQUENCE</scope>
    <source>
        <strain evidence="9">DSM 15523</strain>
        <strain evidence="10 12">DSM 16476</strain>
    </source>
</reference>
<sequence>MHKFLLVLSFILIAITNSFSQDLKSPSDFLGYDLGTQFSRHHQVIDYFKHVSETLPNQVLLEQYGQTYERRPLYMTIISSEENIKNIDQIRENNLKNAGVIEGNSTSNNPAIIWLSYNVHGNEASSTEAAMKTLYTLITEKQDLLKNTVVIIDPCVNPDGRDRYVNWYNETSSMPYNTDQQASEHHEPWPGGRPNHYLFDLNRDWAWATQIESSSRLKVYNTWLPQIHVDFHEQGINNPYYFAPAAEPFHEIISEWQRHFQTEIGQNNAKYFDNNGWLYFTRERFDLLYPSYGDTYPTYMGAIGMTYEQAGHGRAGLGIMNDEATELTLKDRIAHHTTTGLSTIEMTSQNAEKLNSEFKKFFDNTGLKYKSYVMHGNSDKIEAVKHLLDKHDITYKYAAKGKVSGMMYGTGKEGKYEATEKDLIVSTNQPKGKMVTVLFEPDTKLNDSITYDITAWSIPYAYGLDAIASKQEVKTSITTKTPTLNTKDTLGVGYISAWNSLKDAEFLTALLQKNIKIRFNEKPFTTLKPELKYDRGSLIITRGDNKSSSDFDDIIIETANLHKRKIQSIATGYSKSGTDLGSPDVKLIHKQKIAILSGKSTSSLSYGELWHFFEQQLHYPISSINTEHLHKTELDKYNVLIIPDGYYGDVLNENALKKLQTWIKKGGKLVAIDGSLKSLANKKGFALKTNKVKDTTKTKSNLVPYAEREREATNKLITGAIFKSKVDNTHPMAFGYDKSYLTLKLGNDSYSLLENGYNVAYLEEAPKPISGFAGKDALKELGNSLVFGEERIGKGSVIYMVDNPLFRSFWENGKLFMVNSVFFVNNNRFEL</sequence>
<dbReference type="EMBL" id="JAGGJQ010000011">
    <property type="protein sequence ID" value="MBP1841445.1"/>
    <property type="molecule type" value="Genomic_DNA"/>
</dbReference>
<evidence type="ECO:0000256" key="2">
    <source>
        <dbReference type="ARBA" id="ARBA00005988"/>
    </source>
</evidence>
<evidence type="ECO:0000313" key="9">
    <source>
        <dbReference type="EMBL" id="MBP1841445.1"/>
    </source>
</evidence>
<dbReference type="GO" id="GO:0004181">
    <property type="term" value="F:metallocarboxypeptidase activity"/>
    <property type="evidence" value="ECO:0007669"/>
    <property type="project" value="InterPro"/>
</dbReference>
<dbReference type="Gene3D" id="3.40.630.10">
    <property type="entry name" value="Zn peptidases"/>
    <property type="match status" value="1"/>
</dbReference>
<keyword evidence="6" id="KW-0482">Metalloprotease</keyword>
<dbReference type="Proteomes" id="UP001231587">
    <property type="component" value="Unassembled WGS sequence"/>
</dbReference>
<feature type="signal peptide" evidence="7">
    <location>
        <begin position="1"/>
        <end position="20"/>
    </location>
</feature>
<keyword evidence="7" id="KW-0732">Signal</keyword>
<dbReference type="InterPro" id="IPR029062">
    <property type="entry name" value="Class_I_gatase-like"/>
</dbReference>
<evidence type="ECO:0000313" key="11">
    <source>
        <dbReference type="Proteomes" id="UP001138672"/>
    </source>
</evidence>
<dbReference type="AlphaFoldDB" id="A0A9X1CDM0"/>
<dbReference type="SUPFAM" id="SSF53187">
    <property type="entry name" value="Zn-dependent exopeptidases"/>
    <property type="match status" value="1"/>
</dbReference>
<keyword evidence="3" id="KW-0645">Protease</keyword>
<accession>A0A9X1CDM0</accession>
<dbReference type="SUPFAM" id="SSF52317">
    <property type="entry name" value="Class I glutamine amidotransferase-like"/>
    <property type="match status" value="1"/>
</dbReference>
<name>A0A9X1CDM0_9FLAO</name>
<dbReference type="PANTHER" id="PTHR11705:SF143">
    <property type="entry name" value="SLL0236 PROTEIN"/>
    <property type="match status" value="1"/>
</dbReference>
<gene>
    <name evidence="9" type="ORF">J2Z56_003379</name>
    <name evidence="10" type="ORF">J2Z57_003087</name>
</gene>
<evidence type="ECO:0000256" key="5">
    <source>
        <dbReference type="ARBA" id="ARBA00022833"/>
    </source>
</evidence>
<feature type="domain" description="Peptidase M14" evidence="8">
    <location>
        <begin position="38"/>
        <end position="306"/>
    </location>
</feature>
<comment type="similarity">
    <text evidence="2">Belongs to the peptidase M14 family.</text>
</comment>
<dbReference type="SMART" id="SM00631">
    <property type="entry name" value="Zn_pept"/>
    <property type="match status" value="1"/>
</dbReference>
<evidence type="ECO:0000256" key="4">
    <source>
        <dbReference type="ARBA" id="ARBA00022801"/>
    </source>
</evidence>
<dbReference type="EMBL" id="JAUSUU010000010">
    <property type="protein sequence ID" value="MDQ0336633.1"/>
    <property type="molecule type" value="Genomic_DNA"/>
</dbReference>
<keyword evidence="5" id="KW-0862">Zinc</keyword>
<dbReference type="GO" id="GO:0006508">
    <property type="term" value="P:proteolysis"/>
    <property type="evidence" value="ECO:0007669"/>
    <property type="project" value="UniProtKB-KW"/>
</dbReference>
<proteinExistence type="inferred from homology"/>
<evidence type="ECO:0000259" key="8">
    <source>
        <dbReference type="SMART" id="SM00631"/>
    </source>
</evidence>
<evidence type="ECO:0000313" key="12">
    <source>
        <dbReference type="Proteomes" id="UP001231587"/>
    </source>
</evidence>
<comment type="cofactor">
    <cofactor evidence="1">
        <name>Zn(2+)</name>
        <dbReference type="ChEBI" id="CHEBI:29105"/>
    </cofactor>
</comment>
<dbReference type="CDD" id="cd03143">
    <property type="entry name" value="A4_beta-galactosidase_middle_domain"/>
    <property type="match status" value="1"/>
</dbReference>
<evidence type="ECO:0000256" key="1">
    <source>
        <dbReference type="ARBA" id="ARBA00001947"/>
    </source>
</evidence>
<keyword evidence="12" id="KW-1185">Reference proteome</keyword>
<dbReference type="GO" id="GO:0008270">
    <property type="term" value="F:zinc ion binding"/>
    <property type="evidence" value="ECO:0007669"/>
    <property type="project" value="InterPro"/>
</dbReference>